<accession>A0ABP4MZJ0</accession>
<organism evidence="1 2">
    <name type="scientific">Kribbella sancticallisti</name>
    <dbReference type="NCBI Taxonomy" id="460087"/>
    <lineage>
        <taxon>Bacteria</taxon>
        <taxon>Bacillati</taxon>
        <taxon>Actinomycetota</taxon>
        <taxon>Actinomycetes</taxon>
        <taxon>Propionibacteriales</taxon>
        <taxon>Kribbellaceae</taxon>
        <taxon>Kribbella</taxon>
    </lineage>
</organism>
<keyword evidence="2" id="KW-1185">Reference proteome</keyword>
<evidence type="ECO:0008006" key="3">
    <source>
        <dbReference type="Google" id="ProtNLM"/>
    </source>
</evidence>
<dbReference type="EMBL" id="BAAAOS010000005">
    <property type="protein sequence ID" value="GAA1552999.1"/>
    <property type="molecule type" value="Genomic_DNA"/>
</dbReference>
<evidence type="ECO:0000313" key="2">
    <source>
        <dbReference type="Proteomes" id="UP001500393"/>
    </source>
</evidence>
<proteinExistence type="predicted"/>
<name>A0ABP4MZJ0_9ACTN</name>
<reference evidence="2" key="1">
    <citation type="journal article" date="2019" name="Int. J. Syst. Evol. Microbiol.">
        <title>The Global Catalogue of Microorganisms (GCM) 10K type strain sequencing project: providing services to taxonomists for standard genome sequencing and annotation.</title>
        <authorList>
            <consortium name="The Broad Institute Genomics Platform"/>
            <consortium name="The Broad Institute Genome Sequencing Center for Infectious Disease"/>
            <person name="Wu L."/>
            <person name="Ma J."/>
        </authorList>
    </citation>
    <scope>NUCLEOTIDE SEQUENCE [LARGE SCALE GENOMIC DNA]</scope>
    <source>
        <strain evidence="2">JCM 14969</strain>
    </source>
</reference>
<comment type="caution">
    <text evidence="1">The sequence shown here is derived from an EMBL/GenBank/DDBJ whole genome shotgun (WGS) entry which is preliminary data.</text>
</comment>
<gene>
    <name evidence="1" type="ORF">GCM10009789_03170</name>
</gene>
<protein>
    <recommendedName>
        <fullName evidence="3">Phage tail protein (Tail_P2_I)</fullName>
    </recommendedName>
</protein>
<dbReference type="Proteomes" id="UP001500393">
    <property type="component" value="Unassembled WGS sequence"/>
</dbReference>
<sequence>MTAGAHLPFVPSGLIGEALADHPYDVDVAADLAMRLFEALPAMYRLPDLPPQGRADLLRLLCVLATPLATVRQSVQELHADLFVDTAGDAMIPYLAQMVGTALVFPDAASNRRDVRGTVGWRRRKGTPTALEEMGGELTGQAVVLQEGWKRVQLAQDLNLLRLERTAVDIRPAVVAEQTRGPLDALAHAVDIRAVGARTGRNHPRHLAHWMFPTLTFPLASATPQNRTGVGTDLRYVVDPLGSRRALRARRPTGDRRPFTDRIPEQHFAADPGRWFDAEGGFIVRLCGVAAGVAVPSGPVPGAARAPSTGPATRALAQGTVTITMLDRPSRGWRGTVRLELGLASLSGTGTAWHPTPAGSFAQRAFIDLDASGVVQSFSSTAPNPGGVRVVMLRLSTPDGAGRFFPGATVAIEGGGPAAGTETTDSDLAREGFLTGALHVQVPPVQVHGEWFALVALDGSIYRIEEGGALVDHPVVDGERRLAPSALATTGPGAAWPPGAARSEPVMLNQAPAPGRGPALLHGVRAVRRTAAGYAGIAPSARCALTLALQLERPGGAVFRPFQRLAWIGPDPVDATWDVLDDAGLAVPAAQLADRVAAIARLARDEAGRSAIAIRFESSSTGASSWPGELAWTTDDGRTVLVHLPQLDTAPVAGAQFWPTDPVYSNLTEPVRIGADGSTWASGSTALRRMSLGEVAPLAGPVALQRRRVHRRVLCAWDAEDPTSSPPLLLAPTRPGRLDIDVAHGLVSMSAADGLPSWPPGPPGGPPVPAAVTVGYEDGATIHLGALPAAREPVLDRRLPRPTRLVCGSGVLHRDAPPDWHAIPRYSTLAAALNAISADWAALTGDQNGRLFEEVVQFEDDATYAGETPRWPRGPADPAARDSVTLRLTLQAAERQRPIVLVDKVAGWAPPAAAVTYDRVALCGIALGGPGWAGPVVPPSREVRIELTTMLHAENTISCTTPDEGGRVDVRLCQTAGLRLTGPGTLAVQDSVVDAASGVAIDVPSARAELTRVSVGGTVTTRELQADTVIFDGDVTVQDRFHGCVRYARATGDSVLPQAHRVVFDVPLRIVSRNRRDPGWWRLREDCDRAISAGAQDGGELGAFGSAQLTARLAGFRRRLAEFTPAGLVTGIIRVD</sequence>
<evidence type="ECO:0000313" key="1">
    <source>
        <dbReference type="EMBL" id="GAA1552999.1"/>
    </source>
</evidence>
<dbReference type="RefSeq" id="WP_344208920.1">
    <property type="nucleotide sequence ID" value="NZ_BAAAOS010000005.1"/>
</dbReference>